<sequence length="263" mass="29049">MTARENFLIPVEIAGKKLALAACRVRNNDQPPSGAPIILLHEGLGSIAQWKDFPEKLSAATGREILLYDRQGYGLSPKLTEARRPDYLHRYAMIELRQVICTLELDKPVLFGHSDGGSIALIYAAHYPVAAALTAAAHVFVEDICISGIKEAVTAWQETDLPGKLARYHGDKTEQIFFAWADTWLSREFRDWNIEPLLAKITAPLLALQGAEDEYGTDAQVHAITRQVSGPARPLIIPNCRHIPHLQASEPVLKEASAFLAKI</sequence>
<evidence type="ECO:0000256" key="2">
    <source>
        <dbReference type="ARBA" id="ARBA00022801"/>
    </source>
</evidence>
<dbReference type="GO" id="GO:0008233">
    <property type="term" value="F:peptidase activity"/>
    <property type="evidence" value="ECO:0007669"/>
    <property type="project" value="InterPro"/>
</dbReference>
<keyword evidence="2" id="KW-0378">Hydrolase</keyword>
<evidence type="ECO:0000259" key="3">
    <source>
        <dbReference type="Pfam" id="PF12697"/>
    </source>
</evidence>
<dbReference type="GO" id="GO:0006508">
    <property type="term" value="P:proteolysis"/>
    <property type="evidence" value="ECO:0007669"/>
    <property type="project" value="InterPro"/>
</dbReference>
<dbReference type="Proteomes" id="UP000256845">
    <property type="component" value="Unassembled WGS sequence"/>
</dbReference>
<dbReference type="RefSeq" id="WP_115936414.1">
    <property type="nucleotide sequence ID" value="NZ_QRDW01000003.1"/>
</dbReference>
<name>A0A3D9HPU6_9PROT</name>
<comment type="caution">
    <text evidence="4">The sequence shown here is derived from an EMBL/GenBank/DDBJ whole genome shotgun (WGS) entry which is preliminary data.</text>
</comment>
<reference evidence="4 5" key="1">
    <citation type="submission" date="2018-07" db="EMBL/GenBank/DDBJ databases">
        <title>Genomic Encyclopedia of Type Strains, Phase III (KMG-III): the genomes of soil and plant-associated and newly described type strains.</title>
        <authorList>
            <person name="Whitman W."/>
        </authorList>
    </citation>
    <scope>NUCLEOTIDE SEQUENCE [LARGE SCALE GENOMIC DNA]</scope>
    <source>
        <strain evidence="4 5">CECT 8488</strain>
    </source>
</reference>
<dbReference type="PANTHER" id="PTHR43798:SF33">
    <property type="entry name" value="HYDROLASE, PUTATIVE (AFU_ORTHOLOGUE AFUA_2G14860)-RELATED"/>
    <property type="match status" value="1"/>
</dbReference>
<dbReference type="Pfam" id="PF12697">
    <property type="entry name" value="Abhydrolase_6"/>
    <property type="match status" value="1"/>
</dbReference>
<dbReference type="InterPro" id="IPR002410">
    <property type="entry name" value="Peptidase_S33"/>
</dbReference>
<keyword evidence="5" id="KW-1185">Reference proteome</keyword>
<dbReference type="OrthoDB" id="9779853at2"/>
<feature type="domain" description="AB hydrolase-1" evidence="3">
    <location>
        <begin position="37"/>
        <end position="252"/>
    </location>
</feature>
<dbReference type="SUPFAM" id="SSF53474">
    <property type="entry name" value="alpha/beta-Hydrolases"/>
    <property type="match status" value="1"/>
</dbReference>
<accession>A0A3D9HPU6</accession>
<dbReference type="AlphaFoldDB" id="A0A3D9HPU6"/>
<dbReference type="Gene3D" id="3.40.50.1820">
    <property type="entry name" value="alpha/beta hydrolase"/>
    <property type="match status" value="1"/>
</dbReference>
<protein>
    <submittedName>
        <fullName evidence="4">Pimeloyl-ACP methyl ester carboxylesterase</fullName>
    </submittedName>
</protein>
<proteinExistence type="inferred from homology"/>
<organism evidence="4 5">
    <name type="scientific">Aestuariispira insulae</name>
    <dbReference type="NCBI Taxonomy" id="1461337"/>
    <lineage>
        <taxon>Bacteria</taxon>
        <taxon>Pseudomonadati</taxon>
        <taxon>Pseudomonadota</taxon>
        <taxon>Alphaproteobacteria</taxon>
        <taxon>Rhodospirillales</taxon>
        <taxon>Kiloniellaceae</taxon>
        <taxon>Aestuariispira</taxon>
    </lineage>
</organism>
<dbReference type="PRINTS" id="PR00793">
    <property type="entry name" value="PROAMNOPTASE"/>
</dbReference>
<gene>
    <name evidence="4" type="ORF">DFP90_103337</name>
</gene>
<dbReference type="InterPro" id="IPR029058">
    <property type="entry name" value="AB_hydrolase_fold"/>
</dbReference>
<dbReference type="InterPro" id="IPR050266">
    <property type="entry name" value="AB_hydrolase_sf"/>
</dbReference>
<dbReference type="GO" id="GO:0016020">
    <property type="term" value="C:membrane"/>
    <property type="evidence" value="ECO:0007669"/>
    <property type="project" value="TreeGrafter"/>
</dbReference>
<comment type="similarity">
    <text evidence="1">Belongs to the peptidase S33 family.</text>
</comment>
<dbReference type="EMBL" id="QRDW01000003">
    <property type="protein sequence ID" value="RED51534.1"/>
    <property type="molecule type" value="Genomic_DNA"/>
</dbReference>
<evidence type="ECO:0000313" key="5">
    <source>
        <dbReference type="Proteomes" id="UP000256845"/>
    </source>
</evidence>
<evidence type="ECO:0000256" key="1">
    <source>
        <dbReference type="ARBA" id="ARBA00010088"/>
    </source>
</evidence>
<dbReference type="InterPro" id="IPR000073">
    <property type="entry name" value="AB_hydrolase_1"/>
</dbReference>
<dbReference type="PANTHER" id="PTHR43798">
    <property type="entry name" value="MONOACYLGLYCEROL LIPASE"/>
    <property type="match status" value="1"/>
</dbReference>
<evidence type="ECO:0000313" key="4">
    <source>
        <dbReference type="EMBL" id="RED51534.1"/>
    </source>
</evidence>